<keyword evidence="2 5" id="KW-0479">Metal-binding</keyword>
<dbReference type="InterPro" id="IPR036396">
    <property type="entry name" value="Cyt_P450_sf"/>
</dbReference>
<dbReference type="GO" id="GO:0006629">
    <property type="term" value="P:lipid metabolic process"/>
    <property type="evidence" value="ECO:0007669"/>
    <property type="project" value="UniProtKB-ARBA"/>
</dbReference>
<dbReference type="EMBL" id="CM029054">
    <property type="protein sequence ID" value="KAG2543627.1"/>
    <property type="molecule type" value="Genomic_DNA"/>
</dbReference>
<proteinExistence type="inferred from homology"/>
<keyword evidence="3 6" id="KW-0560">Oxidoreductase</keyword>
<dbReference type="SUPFAM" id="SSF48264">
    <property type="entry name" value="Cytochrome P450"/>
    <property type="match status" value="1"/>
</dbReference>
<dbReference type="Proteomes" id="UP000823388">
    <property type="component" value="Chromosome 9N"/>
</dbReference>
<feature type="binding site" description="axial binding residue" evidence="5">
    <location>
        <position position="464"/>
    </location>
    <ligand>
        <name>heme</name>
        <dbReference type="ChEBI" id="CHEBI:30413"/>
    </ligand>
    <ligandPart>
        <name>Fe</name>
        <dbReference type="ChEBI" id="CHEBI:18248"/>
    </ligandPart>
</feature>
<evidence type="ECO:0000313" key="7">
    <source>
        <dbReference type="EMBL" id="KAG2543627.1"/>
    </source>
</evidence>
<name>A0A8T0N346_PANVG</name>
<dbReference type="CDD" id="cd11064">
    <property type="entry name" value="CYP86A"/>
    <property type="match status" value="1"/>
</dbReference>
<dbReference type="InterPro" id="IPR017972">
    <property type="entry name" value="Cyt_P450_CS"/>
</dbReference>
<evidence type="ECO:0000256" key="3">
    <source>
        <dbReference type="ARBA" id="ARBA00023002"/>
    </source>
</evidence>
<dbReference type="GO" id="GO:0005506">
    <property type="term" value="F:iron ion binding"/>
    <property type="evidence" value="ECO:0007669"/>
    <property type="project" value="InterPro"/>
</dbReference>
<dbReference type="InterPro" id="IPR001128">
    <property type="entry name" value="Cyt_P450"/>
</dbReference>
<comment type="caution">
    <text evidence="7">The sequence shown here is derived from an EMBL/GenBank/DDBJ whole genome shotgun (WGS) entry which is preliminary data.</text>
</comment>
<keyword evidence="4 5" id="KW-0408">Iron</keyword>
<dbReference type="Gene3D" id="1.10.630.10">
    <property type="entry name" value="Cytochrome P450"/>
    <property type="match status" value="1"/>
</dbReference>
<dbReference type="AlphaFoldDB" id="A0A8T0N346"/>
<dbReference type="Pfam" id="PF00067">
    <property type="entry name" value="p450"/>
    <property type="match status" value="1"/>
</dbReference>
<protein>
    <submittedName>
        <fullName evidence="7">Uncharacterized protein</fullName>
    </submittedName>
</protein>
<dbReference type="GO" id="GO:0004497">
    <property type="term" value="F:monooxygenase activity"/>
    <property type="evidence" value="ECO:0007669"/>
    <property type="project" value="UniProtKB-KW"/>
</dbReference>
<keyword evidence="5 6" id="KW-0349">Heme</keyword>
<dbReference type="PRINTS" id="PR00463">
    <property type="entry name" value="EP450I"/>
</dbReference>
<sequence length="529" mass="58927">MAPWFSFLELSLSLLCFAVFYYYHIRSKRKNPVIPLDWPLLGMLPALLANLHHLHESVAERSWITSILVASPLTFLFTGPPRSGMQFLVTADPTNVRHVFTSNFANYPKGPEFEEIFDILGGGIFTADGESWRRQRAKAQLLMSGAPFRAFVSRYNRDKVGSALLPLLAHFAGTGEAFDLQDVFLRLTFDTTTTMVFGVDPGCLSVGLPEVPFARAMDDAMHVLLLRHVIPMTWWKLARRLGIGWERTMATAWRTIDQFVADTIARRRAEKARGGIEGSADLLSSYINDDDEEEGTTTVDAFLRDTTINLMLAGRDTTGSALSWFFYLLKQNPRVVARILQELESVKGTSSAPDGMVAFDPDELGRLPYLHAALCESLRLYPPVPQELKEAAAGDVLPSGHEVRAGDKVLVWVYAMGRMEDVWGGDCREFRPERWVAAAEEGRGGVRYVPSYRFMSFNSGPRTCLGKDMAFVQLKAAAAAVVWNLEVEAVPGHVVEPKLSIILHMRNGFMATVRRRRQAVDPAAAQALA</sequence>
<comment type="similarity">
    <text evidence="1 6">Belongs to the cytochrome P450 family.</text>
</comment>
<dbReference type="InterPro" id="IPR002401">
    <property type="entry name" value="Cyt_P450_E_grp-I"/>
</dbReference>
<reference evidence="7" key="1">
    <citation type="submission" date="2020-05" db="EMBL/GenBank/DDBJ databases">
        <title>WGS assembly of Panicum virgatum.</title>
        <authorList>
            <person name="Lovell J.T."/>
            <person name="Jenkins J."/>
            <person name="Shu S."/>
            <person name="Juenger T.E."/>
            <person name="Schmutz J."/>
        </authorList>
    </citation>
    <scope>NUCLEOTIDE SEQUENCE</scope>
    <source>
        <strain evidence="7">AP13</strain>
    </source>
</reference>
<comment type="cofactor">
    <cofactor evidence="5">
        <name>heme</name>
        <dbReference type="ChEBI" id="CHEBI:30413"/>
    </cofactor>
</comment>
<evidence type="ECO:0000256" key="1">
    <source>
        <dbReference type="ARBA" id="ARBA00010617"/>
    </source>
</evidence>
<evidence type="ECO:0000256" key="2">
    <source>
        <dbReference type="ARBA" id="ARBA00022723"/>
    </source>
</evidence>
<dbReference type="PANTHER" id="PTHR24296">
    <property type="entry name" value="CYTOCHROME P450"/>
    <property type="match status" value="1"/>
</dbReference>
<evidence type="ECO:0000256" key="5">
    <source>
        <dbReference type="PIRSR" id="PIRSR602401-1"/>
    </source>
</evidence>
<dbReference type="GO" id="GO:0020037">
    <property type="term" value="F:heme binding"/>
    <property type="evidence" value="ECO:0007669"/>
    <property type="project" value="InterPro"/>
</dbReference>
<keyword evidence="6" id="KW-0503">Monooxygenase</keyword>
<dbReference type="PROSITE" id="PS00086">
    <property type="entry name" value="CYTOCHROME_P450"/>
    <property type="match status" value="1"/>
</dbReference>
<keyword evidence="8" id="KW-1185">Reference proteome</keyword>
<dbReference type="PRINTS" id="PR00385">
    <property type="entry name" value="P450"/>
</dbReference>
<accession>A0A8T0N346</accession>
<dbReference type="GO" id="GO:0016705">
    <property type="term" value="F:oxidoreductase activity, acting on paired donors, with incorporation or reduction of molecular oxygen"/>
    <property type="evidence" value="ECO:0007669"/>
    <property type="project" value="InterPro"/>
</dbReference>
<evidence type="ECO:0000256" key="4">
    <source>
        <dbReference type="ARBA" id="ARBA00023004"/>
    </source>
</evidence>
<evidence type="ECO:0000256" key="6">
    <source>
        <dbReference type="RuleBase" id="RU000461"/>
    </source>
</evidence>
<evidence type="ECO:0000313" key="8">
    <source>
        <dbReference type="Proteomes" id="UP000823388"/>
    </source>
</evidence>
<organism evidence="7 8">
    <name type="scientific">Panicum virgatum</name>
    <name type="common">Blackwell switchgrass</name>
    <dbReference type="NCBI Taxonomy" id="38727"/>
    <lineage>
        <taxon>Eukaryota</taxon>
        <taxon>Viridiplantae</taxon>
        <taxon>Streptophyta</taxon>
        <taxon>Embryophyta</taxon>
        <taxon>Tracheophyta</taxon>
        <taxon>Spermatophyta</taxon>
        <taxon>Magnoliopsida</taxon>
        <taxon>Liliopsida</taxon>
        <taxon>Poales</taxon>
        <taxon>Poaceae</taxon>
        <taxon>PACMAD clade</taxon>
        <taxon>Panicoideae</taxon>
        <taxon>Panicodae</taxon>
        <taxon>Paniceae</taxon>
        <taxon>Panicinae</taxon>
        <taxon>Panicum</taxon>
        <taxon>Panicum sect. Hiantes</taxon>
    </lineage>
</organism>
<gene>
    <name evidence="7" type="ORF">PVAP13_9NG763600</name>
</gene>